<evidence type="ECO:0000313" key="2">
    <source>
        <dbReference type="EMBL" id="CAK0849832.1"/>
    </source>
</evidence>
<dbReference type="Proteomes" id="UP001189429">
    <property type="component" value="Unassembled WGS sequence"/>
</dbReference>
<keyword evidence="3" id="KW-1185">Reference proteome</keyword>
<evidence type="ECO:0000313" key="3">
    <source>
        <dbReference type="Proteomes" id="UP001189429"/>
    </source>
</evidence>
<proteinExistence type="predicted"/>
<reference evidence="2" key="1">
    <citation type="submission" date="2023-10" db="EMBL/GenBank/DDBJ databases">
        <authorList>
            <person name="Chen Y."/>
            <person name="Shah S."/>
            <person name="Dougan E. K."/>
            <person name="Thang M."/>
            <person name="Chan C."/>
        </authorList>
    </citation>
    <scope>NUCLEOTIDE SEQUENCE [LARGE SCALE GENOMIC DNA]</scope>
</reference>
<evidence type="ECO:0000256" key="1">
    <source>
        <dbReference type="SAM" id="MobiDB-lite"/>
    </source>
</evidence>
<feature type="region of interest" description="Disordered" evidence="1">
    <location>
        <begin position="1"/>
        <end position="23"/>
    </location>
</feature>
<gene>
    <name evidence="2" type="ORF">PCOR1329_LOCUS42424</name>
</gene>
<organism evidence="2 3">
    <name type="scientific">Prorocentrum cordatum</name>
    <dbReference type="NCBI Taxonomy" id="2364126"/>
    <lineage>
        <taxon>Eukaryota</taxon>
        <taxon>Sar</taxon>
        <taxon>Alveolata</taxon>
        <taxon>Dinophyceae</taxon>
        <taxon>Prorocentrales</taxon>
        <taxon>Prorocentraceae</taxon>
        <taxon>Prorocentrum</taxon>
    </lineage>
</organism>
<comment type="caution">
    <text evidence="2">The sequence shown here is derived from an EMBL/GenBank/DDBJ whole genome shotgun (WGS) entry which is preliminary data.</text>
</comment>
<feature type="region of interest" description="Disordered" evidence="1">
    <location>
        <begin position="187"/>
        <end position="208"/>
    </location>
</feature>
<accession>A0ABN9TUD5</accession>
<dbReference type="EMBL" id="CAUYUJ010015095">
    <property type="protein sequence ID" value="CAK0849832.1"/>
    <property type="molecule type" value="Genomic_DNA"/>
</dbReference>
<name>A0ABN9TUD5_9DINO</name>
<sequence length="208" mass="22605">MHWAQSTFESDGWRSVPPETSGMRNTRICGKACCLATFAWIFADRRDDARSSVPQESAELGRVMDDISNPLRVILQTSQRNAALADGAHRVDQRDVVLAERPARRREDVDEDHAEALEGALEETATRPGAVGTQRAGARGHEGAGCLCAGLLQELLVELQVAVHVLRLLHRRFFFWMAPLWPPPPTKSISSPGATAANASAPGPFASS</sequence>
<protein>
    <submittedName>
        <fullName evidence="2">Uncharacterized protein</fullName>
    </submittedName>
</protein>